<evidence type="ECO:0000313" key="2">
    <source>
        <dbReference type="EMBL" id="MEQ2295396.1"/>
    </source>
</evidence>
<feature type="transmembrane region" description="Helical" evidence="1">
    <location>
        <begin position="58"/>
        <end position="80"/>
    </location>
</feature>
<reference evidence="2 3" key="1">
    <citation type="submission" date="2021-06" db="EMBL/GenBank/DDBJ databases">
        <authorList>
            <person name="Palmer J.M."/>
        </authorList>
    </citation>
    <scope>NUCLEOTIDE SEQUENCE [LARGE SCALE GENOMIC DNA]</scope>
    <source>
        <strain evidence="2 3">AS_MEX2019</strain>
        <tissue evidence="2">Muscle</tissue>
    </source>
</reference>
<comment type="caution">
    <text evidence="2">The sequence shown here is derived from an EMBL/GenBank/DDBJ whole genome shotgun (WGS) entry which is preliminary data.</text>
</comment>
<sequence length="109" mass="12470">MFALACHAAIIVTVTQTETAVGRSNWKRFLSKEAEVEETLWPISRTSGYYKKAAQLMVASHITLISLFFLCGPMYFIFVFCKFPKVHLNLCQAGVIDLHLFEYDWKADT</sequence>
<dbReference type="Proteomes" id="UP001469553">
    <property type="component" value="Unassembled WGS sequence"/>
</dbReference>
<evidence type="ECO:0000256" key="1">
    <source>
        <dbReference type="SAM" id="Phobius"/>
    </source>
</evidence>
<accession>A0ABV0YPL8</accession>
<organism evidence="2 3">
    <name type="scientific">Ameca splendens</name>
    <dbReference type="NCBI Taxonomy" id="208324"/>
    <lineage>
        <taxon>Eukaryota</taxon>
        <taxon>Metazoa</taxon>
        <taxon>Chordata</taxon>
        <taxon>Craniata</taxon>
        <taxon>Vertebrata</taxon>
        <taxon>Euteleostomi</taxon>
        <taxon>Actinopterygii</taxon>
        <taxon>Neopterygii</taxon>
        <taxon>Teleostei</taxon>
        <taxon>Neoteleostei</taxon>
        <taxon>Acanthomorphata</taxon>
        <taxon>Ovalentaria</taxon>
        <taxon>Atherinomorphae</taxon>
        <taxon>Cyprinodontiformes</taxon>
        <taxon>Goodeidae</taxon>
        <taxon>Ameca</taxon>
    </lineage>
</organism>
<keyword evidence="1" id="KW-1133">Transmembrane helix</keyword>
<dbReference type="EMBL" id="JAHRIP010038541">
    <property type="protein sequence ID" value="MEQ2295396.1"/>
    <property type="molecule type" value="Genomic_DNA"/>
</dbReference>
<proteinExistence type="predicted"/>
<keyword evidence="1" id="KW-0812">Transmembrane</keyword>
<keyword evidence="3" id="KW-1185">Reference proteome</keyword>
<protein>
    <submittedName>
        <fullName evidence="2">Uncharacterized protein</fullName>
    </submittedName>
</protein>
<gene>
    <name evidence="2" type="ORF">AMECASPLE_013866</name>
</gene>
<keyword evidence="1" id="KW-0472">Membrane</keyword>
<name>A0ABV0YPL8_9TELE</name>
<evidence type="ECO:0000313" key="3">
    <source>
        <dbReference type="Proteomes" id="UP001469553"/>
    </source>
</evidence>